<dbReference type="PANTHER" id="PTHR40763:SF5">
    <property type="entry name" value="MEMBRANE PROTEIN"/>
    <property type="match status" value="1"/>
</dbReference>
<evidence type="ECO:0000313" key="3">
    <source>
        <dbReference type="EMBL" id="THV35737.1"/>
    </source>
</evidence>
<feature type="domain" description="DUF1707" evidence="2">
    <location>
        <begin position="8"/>
        <end position="60"/>
    </location>
</feature>
<comment type="caution">
    <text evidence="3">The sequence shown here is derived from an EMBL/GenBank/DDBJ whole genome shotgun (WGS) entry which is preliminary data.</text>
</comment>
<name>A0A4S8PVW0_9ACTN</name>
<gene>
    <name evidence="3" type="ORF">FAB82_22960</name>
</gene>
<evidence type="ECO:0000313" key="4">
    <source>
        <dbReference type="Proteomes" id="UP000308760"/>
    </source>
</evidence>
<dbReference type="AlphaFoldDB" id="A0A4S8PVW0"/>
<reference evidence="4" key="1">
    <citation type="submission" date="2019-04" db="EMBL/GenBank/DDBJ databases">
        <title>Nocardioides xinjiangensis sp. nov.</title>
        <authorList>
            <person name="Liu S."/>
        </authorList>
    </citation>
    <scope>NUCLEOTIDE SEQUENCE [LARGE SCALE GENOMIC DNA]</scope>
    <source>
        <strain evidence="4">18</strain>
    </source>
</reference>
<dbReference type="Proteomes" id="UP000308760">
    <property type="component" value="Unassembled WGS sequence"/>
</dbReference>
<feature type="transmembrane region" description="Helical" evidence="1">
    <location>
        <begin position="128"/>
        <end position="146"/>
    </location>
</feature>
<accession>A0A4S8PVW0</accession>
<keyword evidence="1" id="KW-0812">Transmembrane</keyword>
<dbReference type="EMBL" id="STGY01000073">
    <property type="protein sequence ID" value="THV35737.1"/>
    <property type="molecule type" value="Genomic_DNA"/>
</dbReference>
<reference evidence="3 4" key="2">
    <citation type="submission" date="2019-05" db="EMBL/GenBank/DDBJ databases">
        <title>Glycomyces buryatensis sp. nov.</title>
        <authorList>
            <person name="Nikitina E."/>
        </authorList>
    </citation>
    <scope>NUCLEOTIDE SEQUENCE [LARGE SCALE GENOMIC DNA]</scope>
    <source>
        <strain evidence="3 4">18</strain>
    </source>
</reference>
<protein>
    <submittedName>
        <fullName evidence="3">DUF1707 domain-containing protein</fullName>
    </submittedName>
</protein>
<sequence length="153" mass="17178">MTEDQGKLRISNADRDQAMERLQHALDEGRIDLGEFDERTKSALEAKTNAELDLIFEDLPQDRAADQAVNTIELTPEERAEREAAVQGRVHGRRGLPASVQTLIWVAVPTTAIWLISSVSSGEVQNFWPAWPIGIMLAIFLAQWLTSGRNRDR</sequence>
<dbReference type="InterPro" id="IPR012551">
    <property type="entry name" value="DUF1707_SHOCT-like"/>
</dbReference>
<organism evidence="3 4">
    <name type="scientific">Glycomyces buryatensis</name>
    <dbReference type="NCBI Taxonomy" id="2570927"/>
    <lineage>
        <taxon>Bacteria</taxon>
        <taxon>Bacillati</taxon>
        <taxon>Actinomycetota</taxon>
        <taxon>Actinomycetes</taxon>
        <taxon>Glycomycetales</taxon>
        <taxon>Glycomycetaceae</taxon>
        <taxon>Glycomyces</taxon>
    </lineage>
</organism>
<dbReference type="RefSeq" id="WP_136536894.1">
    <property type="nucleotide sequence ID" value="NZ_STGY01000073.1"/>
</dbReference>
<keyword evidence="1" id="KW-1133">Transmembrane helix</keyword>
<dbReference type="Pfam" id="PF08044">
    <property type="entry name" value="DUF1707"/>
    <property type="match status" value="1"/>
</dbReference>
<dbReference type="OrthoDB" id="3748531at2"/>
<keyword evidence="4" id="KW-1185">Reference proteome</keyword>
<evidence type="ECO:0000259" key="2">
    <source>
        <dbReference type="Pfam" id="PF08044"/>
    </source>
</evidence>
<proteinExistence type="predicted"/>
<keyword evidence="1" id="KW-0472">Membrane</keyword>
<evidence type="ECO:0000256" key="1">
    <source>
        <dbReference type="SAM" id="Phobius"/>
    </source>
</evidence>
<feature type="transmembrane region" description="Helical" evidence="1">
    <location>
        <begin position="96"/>
        <end position="116"/>
    </location>
</feature>
<dbReference type="PANTHER" id="PTHR40763">
    <property type="entry name" value="MEMBRANE PROTEIN-RELATED"/>
    <property type="match status" value="1"/>
</dbReference>